<proteinExistence type="predicted"/>
<gene>
    <name evidence="2" type="ORF">Ga0074812_10254</name>
</gene>
<dbReference type="RefSeq" id="WP_091271293.1">
    <property type="nucleotide sequence ID" value="NZ_FAOZ01000002.1"/>
</dbReference>
<evidence type="ECO:0000256" key="1">
    <source>
        <dbReference type="SAM" id="MobiDB-lite"/>
    </source>
</evidence>
<organism evidence="2 3">
    <name type="scientific">Parafrankia irregularis</name>
    <dbReference type="NCBI Taxonomy" id="795642"/>
    <lineage>
        <taxon>Bacteria</taxon>
        <taxon>Bacillati</taxon>
        <taxon>Actinomycetota</taxon>
        <taxon>Actinomycetes</taxon>
        <taxon>Frankiales</taxon>
        <taxon>Frankiaceae</taxon>
        <taxon>Parafrankia</taxon>
    </lineage>
</organism>
<evidence type="ECO:0000313" key="3">
    <source>
        <dbReference type="Proteomes" id="UP000198802"/>
    </source>
</evidence>
<dbReference type="AlphaFoldDB" id="A0A0S4QF05"/>
<feature type="compositionally biased region" description="Gly residues" evidence="1">
    <location>
        <begin position="209"/>
        <end position="231"/>
    </location>
</feature>
<name>A0A0S4QF05_9ACTN</name>
<evidence type="ECO:0000313" key="2">
    <source>
        <dbReference type="EMBL" id="CUU54051.1"/>
    </source>
</evidence>
<dbReference type="SUPFAM" id="SSF81606">
    <property type="entry name" value="PP2C-like"/>
    <property type="match status" value="1"/>
</dbReference>
<sequence>MIVARSVCFALEKLGSTPQEWEDAAACHDGDPAVGVAPRYAVADGATEAYDAIRWVDHLVTSFVAGAGPDLTSEGLRAWFEYVQQLWVAESPARFATVIEEHKFRSEGSFATFLGCRLTGLDGPQARWEAAALGDTVLFHIRGGRLLTHFPHLDVDGFGLSPDGVSTRPEALGPMLRGLALAHGELRVGDVLFLATDALAHWLLTETGTGGTSRHGTGTHGTGRHATGGKGTGRKRDGLWADLTGIDHDATFAAIVADQRAAGRMRNDDVTLLRVQLVAAEPDALVVCL</sequence>
<accession>A0A0S4QF05</accession>
<reference evidence="3" key="1">
    <citation type="submission" date="2015-11" db="EMBL/GenBank/DDBJ databases">
        <authorList>
            <person name="Varghese N."/>
        </authorList>
    </citation>
    <scope>NUCLEOTIDE SEQUENCE [LARGE SCALE GENOMIC DNA]</scope>
    <source>
        <strain evidence="3">DSM 45899</strain>
    </source>
</reference>
<protein>
    <recommendedName>
        <fullName evidence="4">Protein phosphatase 2C</fullName>
    </recommendedName>
</protein>
<evidence type="ECO:0008006" key="4">
    <source>
        <dbReference type="Google" id="ProtNLM"/>
    </source>
</evidence>
<dbReference type="InterPro" id="IPR036457">
    <property type="entry name" value="PPM-type-like_dom_sf"/>
</dbReference>
<dbReference type="Proteomes" id="UP000198802">
    <property type="component" value="Unassembled WGS sequence"/>
</dbReference>
<dbReference type="EMBL" id="FAOZ01000002">
    <property type="protein sequence ID" value="CUU54051.1"/>
    <property type="molecule type" value="Genomic_DNA"/>
</dbReference>
<feature type="region of interest" description="Disordered" evidence="1">
    <location>
        <begin position="209"/>
        <end position="234"/>
    </location>
</feature>
<keyword evidence="3" id="KW-1185">Reference proteome</keyword>